<accession>A0ABS1HQQ5</accession>
<feature type="domain" description="Endonuclease/exonuclease/phosphatase" evidence="2">
    <location>
        <begin position="260"/>
        <end position="449"/>
    </location>
</feature>
<dbReference type="Pfam" id="PF13385">
    <property type="entry name" value="Laminin_G_3"/>
    <property type="match status" value="1"/>
</dbReference>
<dbReference type="EMBL" id="JAENRR010000095">
    <property type="protein sequence ID" value="MBK3519825.1"/>
    <property type="molecule type" value="Genomic_DNA"/>
</dbReference>
<dbReference type="InterPro" id="IPR005135">
    <property type="entry name" value="Endo/exonuclease/phosphatase"/>
</dbReference>
<name>A0ABS1HQQ5_9BACT</name>
<dbReference type="SUPFAM" id="SSF56219">
    <property type="entry name" value="DNase I-like"/>
    <property type="match status" value="1"/>
</dbReference>
<dbReference type="GO" id="GO:0004519">
    <property type="term" value="F:endonuclease activity"/>
    <property type="evidence" value="ECO:0007669"/>
    <property type="project" value="UniProtKB-KW"/>
</dbReference>
<dbReference type="RefSeq" id="WP_200467044.1">
    <property type="nucleotide sequence ID" value="NZ_JAENRR010000095.1"/>
</dbReference>
<keyword evidence="3" id="KW-0540">Nuclease</keyword>
<evidence type="ECO:0000256" key="1">
    <source>
        <dbReference type="SAM" id="SignalP"/>
    </source>
</evidence>
<dbReference type="Gene3D" id="3.60.10.10">
    <property type="entry name" value="Endonuclease/exonuclease/phosphatase"/>
    <property type="match status" value="1"/>
</dbReference>
<dbReference type="Proteomes" id="UP000605676">
    <property type="component" value="Unassembled WGS sequence"/>
</dbReference>
<dbReference type="InterPro" id="IPR036691">
    <property type="entry name" value="Endo/exonu/phosph_ase_sf"/>
</dbReference>
<feature type="signal peptide" evidence="1">
    <location>
        <begin position="1"/>
        <end position="19"/>
    </location>
</feature>
<evidence type="ECO:0000313" key="4">
    <source>
        <dbReference type="Proteomes" id="UP000605676"/>
    </source>
</evidence>
<feature type="chain" id="PRO_5046777901" evidence="1">
    <location>
        <begin position="20"/>
        <end position="522"/>
    </location>
</feature>
<gene>
    <name evidence="3" type="ORF">JIV24_20960</name>
</gene>
<reference evidence="3 4" key="1">
    <citation type="submission" date="2021-01" db="EMBL/GenBank/DDBJ databases">
        <title>Carboxyliciviraga sp.nov., isolated from coastal sediments.</title>
        <authorList>
            <person name="Lu D."/>
            <person name="Zhang T."/>
        </authorList>
    </citation>
    <scope>NUCLEOTIDE SEQUENCE [LARGE SCALE GENOMIC DNA]</scope>
    <source>
        <strain evidence="3 4">N1Y132</strain>
    </source>
</reference>
<dbReference type="Pfam" id="PF03372">
    <property type="entry name" value="Exo_endo_phos"/>
    <property type="match status" value="1"/>
</dbReference>
<sequence>MQQFYRLLLSTLLLTSVLACEQHVKVGKPLIEYNFNNTLKNTGMAKAAIFGPQAVAYAFDKKDTCLDLSINASLRQALSVKLKDDFSFNDYKGFTVSCRVKKDPLDPEAYTILSHNHVDSMGWHGWKINAQANGAWEWQLSDGERTWNYKPTVKQAINDGNWHQICFSYNAQLEEAKLFFDGNNVAIISLFNNQLQLSNTPVIIGNDTPVKRSKDLFNGVIDDFTIWSRALSDAEVKSIHNQKSKICSQPYEIDEQLKVMTWNIWDGGTHDGRYIGIQKITQLIQQENPDVVFLQESNNTGIAIADALNYIMYQRSPEISVLSRFPLIRSHNIFQTESFGCIELAVANDESVIACPIQLSAAPDLSTYLRSPEAKVDSILKWENQNRGKQARFILSELTHLIINSDEKPIIIGGDFNSGSHRDWSDKNAVRNNNLSVKYPASTRFEHKGFTDSYRQLHPDETKHFGYTLSPRFDSIMHNRTSFIHYKGKKLYPAECYVVNEHQNGFPSDHAAIVTVFNWKGN</sequence>
<comment type="caution">
    <text evidence="3">The sequence shown here is derived from an EMBL/GenBank/DDBJ whole genome shotgun (WGS) entry which is preliminary data.</text>
</comment>
<organism evidence="3 4">
    <name type="scientific">Carboxylicivirga marina</name>
    <dbReference type="NCBI Taxonomy" id="2800988"/>
    <lineage>
        <taxon>Bacteria</taxon>
        <taxon>Pseudomonadati</taxon>
        <taxon>Bacteroidota</taxon>
        <taxon>Bacteroidia</taxon>
        <taxon>Marinilabiliales</taxon>
        <taxon>Marinilabiliaceae</taxon>
        <taxon>Carboxylicivirga</taxon>
    </lineage>
</organism>
<keyword evidence="4" id="KW-1185">Reference proteome</keyword>
<dbReference type="InterPro" id="IPR013320">
    <property type="entry name" value="ConA-like_dom_sf"/>
</dbReference>
<dbReference type="Gene3D" id="2.60.120.200">
    <property type="match status" value="1"/>
</dbReference>
<protein>
    <submittedName>
        <fullName evidence="3">Endonuclease/exonuclease/phosphatase family protein</fullName>
    </submittedName>
</protein>
<dbReference type="PROSITE" id="PS51257">
    <property type="entry name" value="PROKAR_LIPOPROTEIN"/>
    <property type="match status" value="1"/>
</dbReference>
<evidence type="ECO:0000313" key="3">
    <source>
        <dbReference type="EMBL" id="MBK3519825.1"/>
    </source>
</evidence>
<evidence type="ECO:0000259" key="2">
    <source>
        <dbReference type="Pfam" id="PF03372"/>
    </source>
</evidence>
<dbReference type="PANTHER" id="PTHR41349">
    <property type="match status" value="1"/>
</dbReference>
<keyword evidence="1" id="KW-0732">Signal</keyword>
<proteinExistence type="predicted"/>
<keyword evidence="3" id="KW-0255">Endonuclease</keyword>
<dbReference type="PANTHER" id="PTHR41349:SF1">
    <property type="entry name" value="PROTEIN CBG08683"/>
    <property type="match status" value="1"/>
</dbReference>
<dbReference type="SUPFAM" id="SSF49899">
    <property type="entry name" value="Concanavalin A-like lectins/glucanases"/>
    <property type="match status" value="1"/>
</dbReference>
<keyword evidence="3" id="KW-0378">Hydrolase</keyword>